<evidence type="ECO:0000256" key="6">
    <source>
        <dbReference type="ARBA" id="ARBA00022723"/>
    </source>
</evidence>
<comment type="cofactor">
    <cofactor evidence="2">
        <name>Mg(2+)</name>
        <dbReference type="ChEBI" id="CHEBI:18420"/>
    </cofactor>
</comment>
<organism evidence="10">
    <name type="scientific">marine metagenome</name>
    <dbReference type="NCBI Taxonomy" id="408172"/>
    <lineage>
        <taxon>unclassified sequences</taxon>
        <taxon>metagenomes</taxon>
        <taxon>ecological metagenomes</taxon>
    </lineage>
</organism>
<keyword evidence="8" id="KW-0289">Folate biosynthesis</keyword>
<keyword evidence="6" id="KW-0479">Metal-binding</keyword>
<keyword evidence="5" id="KW-0808">Transferase</keyword>
<evidence type="ECO:0000256" key="3">
    <source>
        <dbReference type="ARBA" id="ARBA00004763"/>
    </source>
</evidence>
<dbReference type="Gene3D" id="3.20.20.20">
    <property type="entry name" value="Dihydropteroate synthase-like"/>
    <property type="match status" value="1"/>
</dbReference>
<dbReference type="GO" id="GO:0005829">
    <property type="term" value="C:cytosol"/>
    <property type="evidence" value="ECO:0007669"/>
    <property type="project" value="TreeGrafter"/>
</dbReference>
<dbReference type="NCBIfam" id="TIGR01496">
    <property type="entry name" value="DHPS"/>
    <property type="match status" value="1"/>
</dbReference>
<evidence type="ECO:0000259" key="9">
    <source>
        <dbReference type="PROSITE" id="PS50972"/>
    </source>
</evidence>
<reference evidence="10" key="1">
    <citation type="submission" date="2018-05" db="EMBL/GenBank/DDBJ databases">
        <authorList>
            <person name="Lanie J.A."/>
            <person name="Ng W.-L."/>
            <person name="Kazmierczak K.M."/>
            <person name="Andrzejewski T.M."/>
            <person name="Davidsen T.M."/>
            <person name="Wayne K.J."/>
            <person name="Tettelin H."/>
            <person name="Glass J.I."/>
            <person name="Rusch D."/>
            <person name="Podicherti R."/>
            <person name="Tsui H.-C.T."/>
            <person name="Winkler M.E."/>
        </authorList>
    </citation>
    <scope>NUCLEOTIDE SEQUENCE</scope>
</reference>
<dbReference type="Pfam" id="PF00809">
    <property type="entry name" value="Pterin_bind"/>
    <property type="match status" value="1"/>
</dbReference>
<feature type="domain" description="Pterin-binding" evidence="9">
    <location>
        <begin position="94"/>
        <end position="238"/>
    </location>
</feature>
<protein>
    <recommendedName>
        <fullName evidence="4">dihydropteroate synthase</fullName>
        <ecNumber evidence="4">2.5.1.15</ecNumber>
    </recommendedName>
</protein>
<dbReference type="EC" id="2.5.1.15" evidence="4"/>
<sequence>MRKYYTRACNFCYGETARNLILNNKALPLNSRQNIAFDQIEIFQRKKNQVVESKFCSITEIKNLDKEILLEIEKDIKNITLERKSILGLKFDTPQIMGALNITPDSFSDGGLFFEETKAYEQAKLMIDSGAAIIDIGGESTRPGSKTVDEKEEWKRVEKTIIKFKQNYPKVPLSLDTRKSYVMSKGIQNGVNIINDVSGLNFDDKSFNLINSKTIPFILHHMQGTPKTMQNNPTYEDV</sequence>
<evidence type="ECO:0000256" key="8">
    <source>
        <dbReference type="ARBA" id="ARBA00022909"/>
    </source>
</evidence>
<comment type="pathway">
    <text evidence="3">Cofactor biosynthesis; tetrahydrofolate biosynthesis; 7,8-dihydrofolate from 2-amino-4-hydroxy-6-hydroxymethyl-7,8-dihydropteridine diphosphate and 4-aminobenzoate: step 1/2.</text>
</comment>
<accession>A0A382UBI5</accession>
<dbReference type="SUPFAM" id="SSF51717">
    <property type="entry name" value="Dihydropteroate synthetase-like"/>
    <property type="match status" value="1"/>
</dbReference>
<dbReference type="PROSITE" id="PS00793">
    <property type="entry name" value="DHPS_2"/>
    <property type="match status" value="1"/>
</dbReference>
<feature type="non-terminal residue" evidence="10">
    <location>
        <position position="238"/>
    </location>
</feature>
<gene>
    <name evidence="10" type="ORF">METZ01_LOCUS384504</name>
</gene>
<dbReference type="InterPro" id="IPR045031">
    <property type="entry name" value="DHP_synth-like"/>
</dbReference>
<evidence type="ECO:0000256" key="7">
    <source>
        <dbReference type="ARBA" id="ARBA00022842"/>
    </source>
</evidence>
<dbReference type="InterPro" id="IPR000489">
    <property type="entry name" value="Pterin-binding_dom"/>
</dbReference>
<dbReference type="InterPro" id="IPR011005">
    <property type="entry name" value="Dihydropteroate_synth-like_sf"/>
</dbReference>
<dbReference type="GO" id="GO:0046872">
    <property type="term" value="F:metal ion binding"/>
    <property type="evidence" value="ECO:0007669"/>
    <property type="project" value="UniProtKB-KW"/>
</dbReference>
<evidence type="ECO:0000313" key="10">
    <source>
        <dbReference type="EMBL" id="SVD31650.1"/>
    </source>
</evidence>
<evidence type="ECO:0000256" key="5">
    <source>
        <dbReference type="ARBA" id="ARBA00022679"/>
    </source>
</evidence>
<keyword evidence="7" id="KW-0460">Magnesium</keyword>
<dbReference type="PROSITE" id="PS50972">
    <property type="entry name" value="PTERIN_BINDING"/>
    <property type="match status" value="1"/>
</dbReference>
<dbReference type="InterPro" id="IPR006390">
    <property type="entry name" value="DHP_synth_dom"/>
</dbReference>
<dbReference type="PANTHER" id="PTHR20941">
    <property type="entry name" value="FOLATE SYNTHESIS PROTEINS"/>
    <property type="match status" value="1"/>
</dbReference>
<dbReference type="PANTHER" id="PTHR20941:SF1">
    <property type="entry name" value="FOLIC ACID SYNTHESIS PROTEIN FOL1"/>
    <property type="match status" value="1"/>
</dbReference>
<comment type="catalytic activity">
    <reaction evidence="1">
        <text>(7,8-dihydropterin-6-yl)methyl diphosphate + 4-aminobenzoate = 7,8-dihydropteroate + diphosphate</text>
        <dbReference type="Rhea" id="RHEA:19949"/>
        <dbReference type="ChEBI" id="CHEBI:17836"/>
        <dbReference type="ChEBI" id="CHEBI:17839"/>
        <dbReference type="ChEBI" id="CHEBI:33019"/>
        <dbReference type="ChEBI" id="CHEBI:72950"/>
        <dbReference type="EC" id="2.5.1.15"/>
    </reaction>
</comment>
<dbReference type="GO" id="GO:0046656">
    <property type="term" value="P:folic acid biosynthetic process"/>
    <property type="evidence" value="ECO:0007669"/>
    <property type="project" value="UniProtKB-KW"/>
</dbReference>
<dbReference type="GO" id="GO:0004156">
    <property type="term" value="F:dihydropteroate synthase activity"/>
    <property type="evidence" value="ECO:0007669"/>
    <property type="project" value="UniProtKB-EC"/>
</dbReference>
<proteinExistence type="predicted"/>
<name>A0A382UBI5_9ZZZZ</name>
<dbReference type="EMBL" id="UINC01142985">
    <property type="protein sequence ID" value="SVD31650.1"/>
    <property type="molecule type" value="Genomic_DNA"/>
</dbReference>
<dbReference type="GO" id="GO:0046654">
    <property type="term" value="P:tetrahydrofolate biosynthetic process"/>
    <property type="evidence" value="ECO:0007669"/>
    <property type="project" value="TreeGrafter"/>
</dbReference>
<evidence type="ECO:0000256" key="2">
    <source>
        <dbReference type="ARBA" id="ARBA00001946"/>
    </source>
</evidence>
<evidence type="ECO:0000256" key="4">
    <source>
        <dbReference type="ARBA" id="ARBA00012458"/>
    </source>
</evidence>
<evidence type="ECO:0000256" key="1">
    <source>
        <dbReference type="ARBA" id="ARBA00000012"/>
    </source>
</evidence>
<dbReference type="AlphaFoldDB" id="A0A382UBI5"/>